<dbReference type="Ensembl" id="ENSCHIT00000033405.1">
    <property type="protein sequence ID" value="ENSCHIP00000025543.1"/>
    <property type="gene ID" value="ENSCHIG00000022270.1"/>
</dbReference>
<feature type="compositionally biased region" description="Polar residues" evidence="1">
    <location>
        <begin position="1"/>
        <end position="12"/>
    </location>
</feature>
<evidence type="ECO:0000256" key="1">
    <source>
        <dbReference type="SAM" id="MobiDB-lite"/>
    </source>
</evidence>
<reference evidence="3 5" key="2">
    <citation type="submission" date="2019-03" db="EMBL/GenBank/DDBJ databases">
        <title>Genome sequencing and reference-guided assembly of Black Bengal Goat (Capra hircus).</title>
        <authorList>
            <person name="Siddiki A.Z."/>
            <person name="Baten A."/>
            <person name="Billah M."/>
            <person name="Alam M.A.U."/>
            <person name="Shawrob K.S.M."/>
            <person name="Saha S."/>
            <person name="Chowdhury M."/>
            <person name="Rahman A.H."/>
            <person name="Stear M."/>
            <person name="Miah G."/>
            <person name="Das G.B."/>
            <person name="Hossain M.M."/>
            <person name="Kumkum M."/>
            <person name="Islam M.S."/>
            <person name="Mollah A.M."/>
            <person name="Ahsan A."/>
            <person name="Tusar F."/>
            <person name="Khan M.K.I."/>
        </authorList>
    </citation>
    <scope>NUCLEOTIDE SEQUENCE [LARGE SCALE GENOMIC DNA]</scope>
</reference>
<dbReference type="AlphaFoldDB" id="A0A452FMR5"/>
<reference evidence="2 4" key="1">
    <citation type="submission" date="2016-04" db="EMBL/GenBank/DDBJ databases">
        <title>Polished mammalian reference genomes with single-molecule sequencing and chromosome conformation capture applied to the Capra hircus genome.</title>
        <authorList>
            <person name="Bickhart D.M."/>
            <person name="Koren S."/>
            <person name="Rosen B."/>
            <person name="Hastie A."/>
            <person name="Liachko I."/>
            <person name="Sullivan S.T."/>
            <person name="Burton J."/>
            <person name="Sayre B.L."/>
            <person name="Huson H.J."/>
            <person name="Lee J."/>
            <person name="Lam E."/>
            <person name="Kelley C.M."/>
            <person name="Hutchison J.L."/>
            <person name="Zhou Y."/>
            <person name="Sun J."/>
            <person name="Crisa A."/>
            <person name="Schwartz J.C."/>
            <person name="Hammond J.A."/>
            <person name="Schroeder S.G."/>
            <person name="Liu G.E."/>
            <person name="Dunham M."/>
            <person name="Shendure J."/>
            <person name="Sonstegard T.S."/>
            <person name="Phillippy A.M."/>
            <person name="Van Tassell C.P."/>
            <person name="Smith T.P."/>
        </authorList>
    </citation>
    <scope>NUCLEOTIDE SEQUENCE [LARGE SCALE GENOMIC DNA]</scope>
</reference>
<feature type="compositionally biased region" description="Basic and acidic residues" evidence="1">
    <location>
        <begin position="13"/>
        <end position="28"/>
    </location>
</feature>
<organism evidence="2 4">
    <name type="scientific">Capra hircus</name>
    <name type="common">Goat</name>
    <dbReference type="NCBI Taxonomy" id="9925"/>
    <lineage>
        <taxon>Eukaryota</taxon>
        <taxon>Metazoa</taxon>
        <taxon>Chordata</taxon>
        <taxon>Craniata</taxon>
        <taxon>Vertebrata</taxon>
        <taxon>Euteleostomi</taxon>
        <taxon>Mammalia</taxon>
        <taxon>Eutheria</taxon>
        <taxon>Laurasiatheria</taxon>
        <taxon>Artiodactyla</taxon>
        <taxon>Ruminantia</taxon>
        <taxon>Pecora</taxon>
        <taxon>Bovidae</taxon>
        <taxon>Caprinae</taxon>
        <taxon>Capra</taxon>
    </lineage>
</organism>
<dbReference type="GeneTree" id="ENSGT00940000157237"/>
<dbReference type="PANTHER" id="PTHR46785">
    <property type="entry name" value="VON WILLEBRAND FACTOR A DOMAIN-CONTAINING PROTEIN 3B"/>
    <property type="match status" value="1"/>
</dbReference>
<name>A0A452FMR5_CAPHI</name>
<feature type="region of interest" description="Disordered" evidence="1">
    <location>
        <begin position="1"/>
        <end position="29"/>
    </location>
</feature>
<accession>A0A452FMR5</accession>
<evidence type="ECO:0000313" key="4">
    <source>
        <dbReference type="Proteomes" id="UP000291000"/>
    </source>
</evidence>
<protein>
    <submittedName>
        <fullName evidence="2">Uncharacterized protein</fullName>
    </submittedName>
</protein>
<proteinExistence type="predicted"/>
<sequence>MEVPGSSSTISEEQPRKQEGLSDTRTDSVKQSLISSEEWLQLHGLKSNKLTLKQILSQIGFPHCEDYVVSLGRLVASRYANGLFPRIYTTEDGRVYNVSWSSLDGQVQGHAAEVDTERQPSQGLISAGGFLLTV</sequence>
<dbReference type="Bgee" id="ENSCHIG00000022270">
    <property type="expression patterns" value="Expressed in fallopian tube and 16 other cell types or tissues"/>
</dbReference>
<keyword evidence="4" id="KW-1185">Reference proteome</keyword>
<dbReference type="EMBL" id="LWLT01000009">
    <property type="status" value="NOT_ANNOTATED_CDS"/>
    <property type="molecule type" value="Genomic_DNA"/>
</dbReference>
<evidence type="ECO:0000313" key="3">
    <source>
        <dbReference type="Ensembl" id="ENSCHIP00010013506.1"/>
    </source>
</evidence>
<dbReference type="PANTHER" id="PTHR46785:SF1">
    <property type="entry name" value="VON WILLEBRAND FACTOR A DOMAIN-CONTAINING PROTEIN 3B"/>
    <property type="match status" value="1"/>
</dbReference>
<evidence type="ECO:0000313" key="5">
    <source>
        <dbReference type="Proteomes" id="UP000694566"/>
    </source>
</evidence>
<reference evidence="2" key="3">
    <citation type="submission" date="2025-05" db="UniProtKB">
        <authorList>
            <consortium name="Ensembl"/>
        </authorList>
    </citation>
    <scope>IDENTIFICATION</scope>
</reference>
<evidence type="ECO:0000313" key="2">
    <source>
        <dbReference type="Ensembl" id="ENSCHIP00000025543.1"/>
    </source>
</evidence>
<dbReference type="Proteomes" id="UP000291000">
    <property type="component" value="Chromosome 11"/>
</dbReference>
<dbReference type="Ensembl" id="ENSCHIT00010019064.1">
    <property type="protein sequence ID" value="ENSCHIP00010013506.1"/>
    <property type="gene ID" value="ENSCHIG00010009968.1"/>
</dbReference>